<accession>A0A150NEK8</accession>
<protein>
    <submittedName>
        <fullName evidence="1">Uncharacterized protein</fullName>
    </submittedName>
</protein>
<organism evidence="1 2">
    <name type="scientific">Geobacillus stearothermophilus</name>
    <name type="common">Bacillus stearothermophilus</name>
    <dbReference type="NCBI Taxonomy" id="1422"/>
    <lineage>
        <taxon>Bacteria</taxon>
        <taxon>Bacillati</taxon>
        <taxon>Bacillota</taxon>
        <taxon>Bacilli</taxon>
        <taxon>Bacillales</taxon>
        <taxon>Anoxybacillaceae</taxon>
        <taxon>Geobacillus</taxon>
    </lineage>
</organism>
<name>A0A150NEK8_GEOSE</name>
<sequence length="53" mass="6429">MRPFAPRRRNEFHKAPPFLYTVAVFLVVEKKERQLCRSFQKKDQFSSVMAKKR</sequence>
<comment type="caution">
    <text evidence="1">The sequence shown here is derived from an EMBL/GenBank/DDBJ whole genome shotgun (WGS) entry which is preliminary data.</text>
</comment>
<proteinExistence type="predicted"/>
<dbReference type="Proteomes" id="UP000075517">
    <property type="component" value="Unassembled WGS sequence"/>
</dbReference>
<evidence type="ECO:0000313" key="2">
    <source>
        <dbReference type="Proteomes" id="UP000075517"/>
    </source>
</evidence>
<dbReference type="AlphaFoldDB" id="A0A150NEK8"/>
<dbReference type="EMBL" id="LQYY01000013">
    <property type="protein sequence ID" value="KYD35147.1"/>
    <property type="molecule type" value="Genomic_DNA"/>
</dbReference>
<reference evidence="1 2" key="1">
    <citation type="submission" date="2016-01" db="EMBL/GenBank/DDBJ databases">
        <title>Draft Genome Sequences of Seven Thermophilic Sporeformers Isolated from Foods.</title>
        <authorList>
            <person name="Berendsen E.M."/>
            <person name="Wells-Bennik M.H."/>
            <person name="Krawcyk A.O."/>
            <person name="De Jong A."/>
            <person name="Holsappel S."/>
            <person name="Eijlander R.T."/>
            <person name="Kuipers O.P."/>
        </authorList>
    </citation>
    <scope>NUCLEOTIDE SEQUENCE [LARGE SCALE GENOMIC DNA]</scope>
    <source>
        <strain evidence="1 2">B4114</strain>
    </source>
</reference>
<gene>
    <name evidence="1" type="ORF">B4114_1430</name>
</gene>
<evidence type="ECO:0000313" key="1">
    <source>
        <dbReference type="EMBL" id="KYD35147.1"/>
    </source>
</evidence>